<dbReference type="Proteomes" id="UP000191672">
    <property type="component" value="Unassembled WGS sequence"/>
</dbReference>
<sequence>QHAKQAAQEPDGLQNPRNRGICLAAAAKRRIRREAKLEWDRTWAKETTSRPTRRLIEAPTKKTLEYWSGLCKATTSILMQLRTGRIGLGAYLNRINRRETARCGCDLGNQTMIHVLLECPLHQDERDWMRSALSDKGTTLSRDELLTRPEARTAVAEFMVKTGLLGQFQTVDPTALGEEENDEGAEIKTP</sequence>
<dbReference type="EMBL" id="MDYN01000197">
    <property type="protein sequence ID" value="OQD73764.1"/>
    <property type="molecule type" value="Genomic_DNA"/>
</dbReference>
<gene>
    <name evidence="2" type="ORF">PENANT_c009G01821</name>
    <name evidence="1" type="ORF">PENANT_c197G10043</name>
</gene>
<feature type="non-terminal residue" evidence="1">
    <location>
        <position position="190"/>
    </location>
</feature>
<feature type="non-terminal residue" evidence="1">
    <location>
        <position position="1"/>
    </location>
</feature>
<name>A0A1V6P9S8_9EURO</name>
<proteinExistence type="predicted"/>
<dbReference type="STRING" id="416450.A0A1V6P9S8"/>
<organism evidence="1 3">
    <name type="scientific">Penicillium antarcticum</name>
    <dbReference type="NCBI Taxonomy" id="416450"/>
    <lineage>
        <taxon>Eukaryota</taxon>
        <taxon>Fungi</taxon>
        <taxon>Dikarya</taxon>
        <taxon>Ascomycota</taxon>
        <taxon>Pezizomycotina</taxon>
        <taxon>Eurotiomycetes</taxon>
        <taxon>Eurotiomycetidae</taxon>
        <taxon>Eurotiales</taxon>
        <taxon>Aspergillaceae</taxon>
        <taxon>Penicillium</taxon>
    </lineage>
</organism>
<reference evidence="1" key="1">
    <citation type="submission" date="2016-08" db="EMBL/GenBank/DDBJ databases">
        <title>Uncovering the secondary metabolism of Penicillium species provides insights into the evolution of 6-MSA pathways.</title>
        <authorList>
            <person name="Nielsen J.C."/>
            <person name="Nielsen J."/>
        </authorList>
    </citation>
    <scope>NUCLEOTIDE SEQUENCE [LARGE SCALE GENOMIC DNA]</scope>
    <source>
        <strain evidence="1">IBT 31811</strain>
    </source>
</reference>
<evidence type="ECO:0000313" key="2">
    <source>
        <dbReference type="EMBL" id="OQD85684.1"/>
    </source>
</evidence>
<evidence type="ECO:0008006" key="4">
    <source>
        <dbReference type="Google" id="ProtNLM"/>
    </source>
</evidence>
<evidence type="ECO:0000313" key="3">
    <source>
        <dbReference type="Proteomes" id="UP000191672"/>
    </source>
</evidence>
<dbReference type="EMBL" id="MDYN01000009">
    <property type="protein sequence ID" value="OQD85684.1"/>
    <property type="molecule type" value="Genomic_DNA"/>
</dbReference>
<comment type="caution">
    <text evidence="1">The sequence shown here is derived from an EMBL/GenBank/DDBJ whole genome shotgun (WGS) entry which is preliminary data.</text>
</comment>
<dbReference type="AlphaFoldDB" id="A0A1V6P9S8"/>
<evidence type="ECO:0000313" key="1">
    <source>
        <dbReference type="EMBL" id="OQD73764.1"/>
    </source>
</evidence>
<reference evidence="3" key="2">
    <citation type="journal article" date="2017" name="Nat. Microbiol.">
        <title>Global analysis of biosynthetic gene clusters reveals vast potential of secondary metabolite production in Penicillium species.</title>
        <authorList>
            <person name="Nielsen J.C."/>
            <person name="Grijseels S."/>
            <person name="Prigent S."/>
            <person name="Ji B."/>
            <person name="Dainat J."/>
            <person name="Nielsen K.F."/>
            <person name="Frisvad J.C."/>
            <person name="Workman M."/>
            <person name="Nielsen J."/>
        </authorList>
    </citation>
    <scope>NUCLEOTIDE SEQUENCE [LARGE SCALE GENOMIC DNA]</scope>
    <source>
        <strain evidence="3">IBT 31811</strain>
    </source>
</reference>
<accession>A0A1V6P9S8</accession>
<keyword evidence="3" id="KW-1185">Reference proteome</keyword>
<protein>
    <recommendedName>
        <fullName evidence="4">Reverse transcriptase zinc-binding domain-containing protein</fullName>
    </recommendedName>
</protein>